<protein>
    <submittedName>
        <fullName evidence="2">Uncharacterized protein</fullName>
    </submittedName>
</protein>
<feature type="region of interest" description="Disordered" evidence="1">
    <location>
        <begin position="481"/>
        <end position="659"/>
    </location>
</feature>
<dbReference type="AlphaFoldDB" id="G3AUK0"/>
<feature type="compositionally biased region" description="Polar residues" evidence="1">
    <location>
        <begin position="931"/>
        <end position="960"/>
    </location>
</feature>
<evidence type="ECO:0000313" key="2">
    <source>
        <dbReference type="EMBL" id="EGW30556.1"/>
    </source>
</evidence>
<sequence length="1132" mass="122145">MEEDGRPISPNTKIGERLDDDDDEQGSTSFSSYFTRLRNSIFKPSPGKTKNVGDNSLEIDSSSPIAPKSVAKLIDDEPLSNNFTSDKKKRLSIQAIPRRGTNPRSPSLSNLAMGSYSNLYTNLRTYEQELNNDLERRISNVYEQEYVKADAISNNPSISRDASPLNVLPLPTHSFMGINSPASDSNVENFDYGSLYTDEQGNLVRPPFIKLDPRERHHLLQLKRTIEAQESIQKRIRYMVDPNETISSMNTTINKVDSATQTHDVEYLSRKLHFKRRVESAPIPASAAAAVADAASGPPLKKRRGFFSGEFKYDVPEESKMISTVPSVSSELNGYLGSITKPKFTKSEPRAHSPLTQIIPQQDEDPTLKKFARSSPSRDRENLFAKSATIPTELKLDDEYLKKSESVSNIIKLKDSVEVNRKITSPVAPSSGFKFDIKKDDLNNILKQRQDNDDLFANSKLVNQKPSFTLKKSVAIENTEDDALKQQKTSTATPSLFGNKDESEQPRKRTRKRSNDEEDQEEKKGSAPLFSFGKPDEKAKAPQFAFKKTENDQPAASAPKFSFGKKPEEAPTSLFTERKESTEAPKFSFGKKDETPKLDGEVPKFTFGAKTESNGSATSAKPLFSFGNKEEAGTSATASPTPLPDTSIPKPAFSFGEKKEESGGFLFGKKVETDAVAKPTSTFEFGKKDETAAKPTQTFEFNKKDDTTKPALSFAFGKKDEEETAVKPASGLFGKKGEDAAKPVSTFSFGKKEEQDTTGKPASTFTFGNKESQGPSLFGATSSTTASKLTETKPSVFMPDKPEQTKTNIFDKSATPPFSFGSTLNKPSGETKVPEKPGLFSQASKESGGFTFGKPAGTEATNPTSSESTNTFKFGSGSAAASAATTTNTSFKFGSATPSGTKDATSTTPSFSFNVDKKVSPDAGNKPFAFGQSQSQSQTANPGFSFGGTNNTSSGFAFSATNNTPSPVPTNPDFKFAAGINPSSIKSPFAFGANTNSTPAAATPNFMFNQQQQQQQQQQPVTSFGQSPLGQSSNSPFGQPPQTASPAFGSQPATTPFSFGGGMQQNGAPGQFNFGVGSKETTPDPASIFKSHAAAFGQAPAMTPGAPGVPFSGAAPGLPGGRPKLVPRSRRR</sequence>
<dbReference type="InParanoid" id="G3AUK0"/>
<feature type="compositionally biased region" description="Polar residues" evidence="1">
    <location>
        <begin position="859"/>
        <end position="870"/>
    </location>
</feature>
<feature type="region of interest" description="Disordered" evidence="1">
    <location>
        <begin position="678"/>
        <end position="705"/>
    </location>
</feature>
<organism evidence="3">
    <name type="scientific">Spathaspora passalidarum (strain NRRL Y-27907 / 11-Y1)</name>
    <dbReference type="NCBI Taxonomy" id="619300"/>
    <lineage>
        <taxon>Eukaryota</taxon>
        <taxon>Fungi</taxon>
        <taxon>Dikarya</taxon>
        <taxon>Ascomycota</taxon>
        <taxon>Saccharomycotina</taxon>
        <taxon>Pichiomycetes</taxon>
        <taxon>Debaryomycetaceae</taxon>
        <taxon>Spathaspora</taxon>
    </lineage>
</organism>
<feature type="region of interest" description="Disordered" evidence="1">
    <location>
        <begin position="1098"/>
        <end position="1132"/>
    </location>
</feature>
<proteinExistence type="predicted"/>
<feature type="compositionally biased region" description="Low complexity" evidence="1">
    <location>
        <begin position="871"/>
        <end position="893"/>
    </location>
</feature>
<feature type="compositionally biased region" description="Polar residues" evidence="1">
    <location>
        <begin position="486"/>
        <end position="496"/>
    </location>
</feature>
<dbReference type="eggNOG" id="KOG4719">
    <property type="taxonomic scope" value="Eukaryota"/>
</dbReference>
<evidence type="ECO:0000256" key="1">
    <source>
        <dbReference type="SAM" id="MobiDB-lite"/>
    </source>
</evidence>
<feature type="compositionally biased region" description="Polar residues" evidence="1">
    <location>
        <begin position="758"/>
        <end position="793"/>
    </location>
</feature>
<feature type="compositionally biased region" description="Basic and acidic residues" evidence="1">
    <location>
        <begin position="590"/>
        <end position="602"/>
    </location>
</feature>
<reference evidence="2 3" key="1">
    <citation type="journal article" date="2011" name="Proc. Natl. Acad. Sci. U.S.A.">
        <title>Comparative genomics of xylose-fermenting fungi for enhanced biofuel production.</title>
        <authorList>
            <person name="Wohlbach D.J."/>
            <person name="Kuo A."/>
            <person name="Sato T.K."/>
            <person name="Potts K.M."/>
            <person name="Salamov A.A."/>
            <person name="LaButti K.M."/>
            <person name="Sun H."/>
            <person name="Clum A."/>
            <person name="Pangilinan J.L."/>
            <person name="Lindquist E.A."/>
            <person name="Lucas S."/>
            <person name="Lapidus A."/>
            <person name="Jin M."/>
            <person name="Gunawan C."/>
            <person name="Balan V."/>
            <person name="Dale B.E."/>
            <person name="Jeffries T.W."/>
            <person name="Zinkel R."/>
            <person name="Barry K.W."/>
            <person name="Grigoriev I.V."/>
            <person name="Gasch A.P."/>
        </authorList>
    </citation>
    <scope>NUCLEOTIDE SEQUENCE [LARGE SCALE GENOMIC DNA]</scope>
    <source>
        <strain evidence="3">NRRL Y-27907 / 11-Y1</strain>
    </source>
</reference>
<accession>G3AUK0</accession>
<gene>
    <name evidence="2" type="ORF">SPAPADRAFT_68640</name>
</gene>
<feature type="region of interest" description="Disordered" evidence="1">
    <location>
        <begin position="1"/>
        <end position="30"/>
    </location>
</feature>
<feature type="region of interest" description="Disordered" evidence="1">
    <location>
        <begin position="744"/>
        <end position="1086"/>
    </location>
</feature>
<feature type="compositionally biased region" description="Low complexity" evidence="1">
    <location>
        <begin position="993"/>
        <end position="1019"/>
    </location>
</feature>
<feature type="compositionally biased region" description="Polar residues" evidence="1">
    <location>
        <begin position="1020"/>
        <end position="1045"/>
    </location>
</feature>
<keyword evidence="3" id="KW-1185">Reference proteome</keyword>
<dbReference type="EMBL" id="GL996505">
    <property type="protein sequence ID" value="EGW30556.1"/>
    <property type="molecule type" value="Genomic_DNA"/>
</dbReference>
<dbReference type="HOGENOM" id="CLU_010863_0_0_1"/>
<dbReference type="OMA" id="MINPNET"/>
<dbReference type="GeneID" id="18875228"/>
<dbReference type="KEGG" id="spaa:SPAPADRAFT_68640"/>
<dbReference type="STRING" id="619300.G3AUK0"/>
<dbReference type="Proteomes" id="UP000000709">
    <property type="component" value="Unassembled WGS sequence"/>
</dbReference>
<evidence type="ECO:0000313" key="3">
    <source>
        <dbReference type="Proteomes" id="UP000000709"/>
    </source>
</evidence>
<name>G3AUK0_SPAPN</name>
<dbReference type="OrthoDB" id="4095576at2759"/>
<feature type="compositionally biased region" description="Polar residues" evidence="1">
    <location>
        <begin position="896"/>
        <end position="913"/>
    </location>
</feature>
<dbReference type="RefSeq" id="XP_007377527.1">
    <property type="nucleotide sequence ID" value="XM_007377465.1"/>
</dbReference>